<dbReference type="Pfam" id="PF13091">
    <property type="entry name" value="PLDc_2"/>
    <property type="match status" value="2"/>
</dbReference>
<proteinExistence type="inferred from homology"/>
<dbReference type="HAMAP" id="MF_01917">
    <property type="entry name" value="Cardiolipin_synth_ClsB"/>
    <property type="match status" value="1"/>
</dbReference>
<dbReference type="PROSITE" id="PS50035">
    <property type="entry name" value="PLD"/>
    <property type="match status" value="2"/>
</dbReference>
<dbReference type="PANTHER" id="PTHR21248:SF23">
    <property type="entry name" value="CARDIOLIPIN SYNTHASE B"/>
    <property type="match status" value="1"/>
</dbReference>
<comment type="subcellular location">
    <subcellularLocation>
        <location evidence="9">Cell membrane</location>
        <topology evidence="9">Peripheral membrane protein</topology>
    </subcellularLocation>
</comment>
<feature type="domain" description="PLD phosphodiesterase" evidence="10">
    <location>
        <begin position="314"/>
        <end position="340"/>
    </location>
</feature>
<protein>
    <recommendedName>
        <fullName evidence="9">Cardiolipin synthase B</fullName>
        <shortName evidence="9">CL synthase</shortName>
        <ecNumber evidence="9">2.7.8.-</ecNumber>
    </recommendedName>
</protein>
<evidence type="ECO:0000256" key="4">
    <source>
        <dbReference type="ARBA" id="ARBA00022737"/>
    </source>
</evidence>
<keyword evidence="1 9" id="KW-1003">Cell membrane</keyword>
<feature type="active site" evidence="9">
    <location>
        <position position="129"/>
    </location>
</feature>
<dbReference type="SUPFAM" id="SSF56024">
    <property type="entry name" value="Phospholipase D/nuclease"/>
    <property type="match status" value="2"/>
</dbReference>
<organism evidence="11 12">
    <name type="scientific">Quisquiliibacterium transsilvanicum</name>
    <dbReference type="NCBI Taxonomy" id="1549638"/>
    <lineage>
        <taxon>Bacteria</taxon>
        <taxon>Pseudomonadati</taxon>
        <taxon>Pseudomonadota</taxon>
        <taxon>Betaproteobacteria</taxon>
        <taxon>Burkholderiales</taxon>
        <taxon>Burkholderiaceae</taxon>
        <taxon>Quisquiliibacterium</taxon>
    </lineage>
</organism>
<keyword evidence="4" id="KW-0677">Repeat</keyword>
<keyword evidence="2 9" id="KW-0444">Lipid biosynthesis</keyword>
<comment type="similarity">
    <text evidence="9">Belongs to the phospholipase D family. Cardiolipin synthase subfamily. ClsB sub-subfamily.</text>
</comment>
<evidence type="ECO:0000313" key="12">
    <source>
        <dbReference type="Proteomes" id="UP000532440"/>
    </source>
</evidence>
<dbReference type="GO" id="GO:0008808">
    <property type="term" value="F:cardiolipin synthase activity"/>
    <property type="evidence" value="ECO:0007669"/>
    <property type="project" value="InterPro"/>
</dbReference>
<evidence type="ECO:0000256" key="9">
    <source>
        <dbReference type="HAMAP-Rule" id="MF_01917"/>
    </source>
</evidence>
<evidence type="ECO:0000256" key="1">
    <source>
        <dbReference type="ARBA" id="ARBA00022475"/>
    </source>
</evidence>
<keyword evidence="7 9" id="KW-0594">Phospholipid biosynthesis</keyword>
<dbReference type="AlphaFoldDB" id="A0A7W8HGT9"/>
<evidence type="ECO:0000256" key="5">
    <source>
        <dbReference type="ARBA" id="ARBA00023098"/>
    </source>
</evidence>
<comment type="function">
    <text evidence="9">Catalyzes the phosphatidyl group transfer from one phosphatidylglycerol molecule to another to form cardiolipin (CL) (diphosphatidylglycerol) and glycerol.</text>
</comment>
<dbReference type="EC" id="2.7.8.-" evidence="9"/>
<evidence type="ECO:0000256" key="2">
    <source>
        <dbReference type="ARBA" id="ARBA00022516"/>
    </source>
</evidence>
<dbReference type="InterPro" id="IPR001736">
    <property type="entry name" value="PLipase_D/transphosphatidylase"/>
</dbReference>
<dbReference type="PANTHER" id="PTHR21248">
    <property type="entry name" value="CARDIOLIPIN SYNTHASE"/>
    <property type="match status" value="1"/>
</dbReference>
<reference evidence="11 12" key="1">
    <citation type="submission" date="2020-08" db="EMBL/GenBank/DDBJ databases">
        <title>Genomic Encyclopedia of Type Strains, Phase IV (KMG-IV): sequencing the most valuable type-strain genomes for metagenomic binning, comparative biology and taxonomic classification.</title>
        <authorList>
            <person name="Goeker M."/>
        </authorList>
    </citation>
    <scope>NUCLEOTIDE SEQUENCE [LARGE SCALE GENOMIC DNA]</scope>
    <source>
        <strain evidence="11 12">DSM 29781</strain>
    </source>
</reference>
<dbReference type="InterPro" id="IPR025202">
    <property type="entry name" value="PLD-like_dom"/>
</dbReference>
<dbReference type="GO" id="GO:0005886">
    <property type="term" value="C:plasma membrane"/>
    <property type="evidence" value="ECO:0007669"/>
    <property type="project" value="UniProtKB-SubCell"/>
</dbReference>
<accession>A0A7W8HGT9</accession>
<keyword evidence="3 9" id="KW-0808">Transferase</keyword>
<sequence length="411" mass="45507">MSRRHLASRAWYDSLRPVRQGGHEVVLLEGGGEFFPALIESIDAARAHVSLETYIFSDDPSARAVAAALAAAARRGVQVRVVVDGFGTPRLGGEVARMLAAGGVSLETYRPEPRGFALDRRRLRRLHRKLAVIDGQVVFVGGINLLDDHVDPNHGALESPRFDFAVRVRGPLAATAQLAVQRLWWELSIVNQPSRLLRRQAREQMELSAAVVGDVTPAGSVEAMLVLRDNFRFRREIENQYLRAIGRARREVLIANAYFFPGRRMRESLKAAAASGVRVRLLLQGRVEYRLQHWASQAMYDELLRAGIEIVEYRASFLHAKVAVIDDWATVGSSNIDPFSLLLAREANVVVEDAGFAAQLRARILAAIDEGGAPVALSHHARRAWPMRLLHRLSYQLLRLAVALSGATAGY</sequence>
<dbReference type="Gene3D" id="3.30.870.10">
    <property type="entry name" value="Endonuclease Chain A"/>
    <property type="match status" value="2"/>
</dbReference>
<feature type="active site" evidence="9">
    <location>
        <position position="321"/>
    </location>
</feature>
<dbReference type="EMBL" id="JACHGB010000003">
    <property type="protein sequence ID" value="MBB5271809.1"/>
    <property type="molecule type" value="Genomic_DNA"/>
</dbReference>
<evidence type="ECO:0000313" key="11">
    <source>
        <dbReference type="EMBL" id="MBB5271809.1"/>
    </source>
</evidence>
<comment type="caution">
    <text evidence="11">The sequence shown here is derived from an EMBL/GenBank/DDBJ whole genome shotgun (WGS) entry which is preliminary data.</text>
</comment>
<feature type="active site" evidence="9">
    <location>
        <position position="319"/>
    </location>
</feature>
<feature type="active site" evidence="9">
    <location>
        <position position="127"/>
    </location>
</feature>
<dbReference type="RefSeq" id="WP_183966519.1">
    <property type="nucleotide sequence ID" value="NZ_BAABEW010000001.1"/>
</dbReference>
<dbReference type="InterPro" id="IPR030872">
    <property type="entry name" value="Cardiolipin_synth_ClsB"/>
</dbReference>
<comment type="catalytic activity">
    <reaction evidence="9">
        <text>2 a 1,2-diacyl-sn-glycero-3-phospho-(1'-sn-glycerol) = a cardiolipin + glycerol</text>
        <dbReference type="Rhea" id="RHEA:31451"/>
        <dbReference type="ChEBI" id="CHEBI:17754"/>
        <dbReference type="ChEBI" id="CHEBI:62237"/>
        <dbReference type="ChEBI" id="CHEBI:64716"/>
    </reaction>
</comment>
<evidence type="ECO:0000256" key="7">
    <source>
        <dbReference type="ARBA" id="ARBA00023209"/>
    </source>
</evidence>
<name>A0A7W8HGT9_9BURK</name>
<keyword evidence="12" id="KW-1185">Reference proteome</keyword>
<dbReference type="CDD" id="cd09159">
    <property type="entry name" value="PLDc_ybhO_like_2"/>
    <property type="match status" value="1"/>
</dbReference>
<dbReference type="NCBIfam" id="NF008427">
    <property type="entry name" value="PRK11263.1"/>
    <property type="match status" value="1"/>
</dbReference>
<evidence type="ECO:0000256" key="6">
    <source>
        <dbReference type="ARBA" id="ARBA00023136"/>
    </source>
</evidence>
<dbReference type="GO" id="GO:0032049">
    <property type="term" value="P:cardiolipin biosynthetic process"/>
    <property type="evidence" value="ECO:0007669"/>
    <property type="project" value="InterPro"/>
</dbReference>
<feature type="active site" evidence="9">
    <location>
        <position position="134"/>
    </location>
</feature>
<evidence type="ECO:0000259" key="10">
    <source>
        <dbReference type="PROSITE" id="PS50035"/>
    </source>
</evidence>
<dbReference type="Proteomes" id="UP000532440">
    <property type="component" value="Unassembled WGS sequence"/>
</dbReference>
<evidence type="ECO:0000256" key="8">
    <source>
        <dbReference type="ARBA" id="ARBA00023264"/>
    </source>
</evidence>
<keyword evidence="8 9" id="KW-1208">Phospholipid metabolism</keyword>
<keyword evidence="6 9" id="KW-0472">Membrane</keyword>
<gene>
    <name evidence="9" type="primary">clsB</name>
    <name evidence="11" type="ORF">HNQ70_001819</name>
</gene>
<feature type="domain" description="PLD phosphodiesterase" evidence="10">
    <location>
        <begin position="122"/>
        <end position="149"/>
    </location>
</feature>
<evidence type="ECO:0000256" key="3">
    <source>
        <dbReference type="ARBA" id="ARBA00022679"/>
    </source>
</evidence>
<feature type="active site" evidence="9">
    <location>
        <position position="326"/>
    </location>
</feature>
<dbReference type="SMART" id="SM00155">
    <property type="entry name" value="PLDc"/>
    <property type="match status" value="2"/>
</dbReference>
<keyword evidence="5 9" id="KW-0443">Lipid metabolism</keyword>